<gene>
    <name evidence="10" type="primary">pyrR</name>
    <name evidence="12" type="ORF">BLM47_00940</name>
</gene>
<accession>A0A2A6E4P5</accession>
<sequence length="196" mass="22152">MTPERAEFSLRRVIMDEAAIRRALTRIAHEILERNKGIADCVFVGIRTRGVHLARRVAQRILDIEKEPVPVAELDVSDYRDDRREKTTVRRGTRADESPAFSGESEIAGRVVVLFDDVLYTGRTVRAAMDAVIDVGRPRMIQLAVLIDRGHRELPIRPDFVGKNVPTAKTESIEVRLTEVDGVDEVVILQRKETSE</sequence>
<evidence type="ECO:0000256" key="3">
    <source>
        <dbReference type="ARBA" id="ARBA00022676"/>
    </source>
</evidence>
<dbReference type="NCBIfam" id="NF003548">
    <property type="entry name" value="PRK05205.1-4"/>
    <property type="match status" value="1"/>
</dbReference>
<organism evidence="12 13">
    <name type="scientific">Candidatus Reconcilbacillus cellulovorans</name>
    <dbReference type="NCBI Taxonomy" id="1906605"/>
    <lineage>
        <taxon>Bacteria</taxon>
        <taxon>Bacillati</taxon>
        <taxon>Bacillota</taxon>
        <taxon>Bacilli</taxon>
        <taxon>Bacillales</taxon>
        <taxon>Paenibacillaceae</taxon>
        <taxon>Candidatus Reconcilbacillus</taxon>
    </lineage>
</organism>
<dbReference type="CDD" id="cd06223">
    <property type="entry name" value="PRTases_typeI"/>
    <property type="match status" value="1"/>
</dbReference>
<dbReference type="InterPro" id="IPR023050">
    <property type="entry name" value="PyrR"/>
</dbReference>
<comment type="subunit">
    <text evidence="9 10">Homodimer and homohexamer; in equilibrium.</text>
</comment>
<feature type="short sequence motif" description="PRPP-binding" evidence="10">
    <location>
        <begin position="112"/>
        <end position="124"/>
    </location>
</feature>
<comment type="function">
    <text evidence="7 10">Regulates transcriptional attenuation of the pyrimidine nucleotide (pyr) operon by binding in a uridine-dependent manner to specific sites on pyr mRNA. This disrupts an antiterminator hairpin in the RNA and favors formation of a downstream transcription terminator, leading to a reduced expression of downstream genes.</text>
</comment>
<evidence type="ECO:0000256" key="5">
    <source>
        <dbReference type="ARBA" id="ARBA00023015"/>
    </source>
</evidence>
<dbReference type="EC" id="2.4.2.9" evidence="10"/>
<evidence type="ECO:0000256" key="9">
    <source>
        <dbReference type="ARBA" id="ARBA00063792"/>
    </source>
</evidence>
<evidence type="ECO:0000256" key="2">
    <source>
        <dbReference type="ARBA" id="ARBA00022472"/>
    </source>
</evidence>
<proteinExistence type="inferred from homology"/>
<keyword evidence="4 10" id="KW-0808">Transferase</keyword>
<dbReference type="PANTHER" id="PTHR11608">
    <property type="entry name" value="BIFUNCTIONAL PROTEIN PYRR"/>
    <property type="match status" value="1"/>
</dbReference>
<reference evidence="12 13" key="1">
    <citation type="submission" date="2016-12" db="EMBL/GenBank/DDBJ databases">
        <title>Candidatus Reconcilibacillus cellulovorans genome.</title>
        <authorList>
            <person name="Kolinko S."/>
            <person name="Wu Y.-W."/>
            <person name="Tachea F."/>
            <person name="Denzel E."/>
            <person name="Hiras J."/>
            <person name="Baecker N."/>
            <person name="Chan L.J."/>
            <person name="Eichorst S.A."/>
            <person name="Frey D."/>
            <person name="Adams P.D."/>
            <person name="Pray T."/>
            <person name="Tanjore D."/>
            <person name="Petzold C.J."/>
            <person name="Gladden J.M."/>
            <person name="Simmons B.A."/>
            <person name="Singer S.W."/>
        </authorList>
    </citation>
    <scope>NUCLEOTIDE SEQUENCE [LARGE SCALE GENOMIC DNA]</scope>
    <source>
        <strain evidence="12">JTherm</strain>
    </source>
</reference>
<dbReference type="Pfam" id="PF00156">
    <property type="entry name" value="Pribosyltran"/>
    <property type="match status" value="1"/>
</dbReference>
<keyword evidence="6 10" id="KW-0804">Transcription</keyword>
<dbReference type="AlphaFoldDB" id="A0A2A6E4P5"/>
<comment type="similarity">
    <text evidence="1 10">Belongs to the purine/pyrimidine phosphoribosyltransferase family. PyrR subfamily.</text>
</comment>
<evidence type="ECO:0000256" key="6">
    <source>
        <dbReference type="ARBA" id="ARBA00023163"/>
    </source>
</evidence>
<dbReference type="InterPro" id="IPR050137">
    <property type="entry name" value="PyrR_bifunctional"/>
</dbReference>
<comment type="caution">
    <text evidence="12">The sequence shown here is derived from an EMBL/GenBank/DDBJ whole genome shotgun (WGS) entry which is preliminary data.</text>
</comment>
<dbReference type="GO" id="GO:0006353">
    <property type="term" value="P:DNA-templated transcription termination"/>
    <property type="evidence" value="ECO:0007669"/>
    <property type="project" value="UniProtKB-UniRule"/>
</dbReference>
<protein>
    <recommendedName>
        <fullName evidence="10">Bifunctional protein PyrR</fullName>
    </recommendedName>
    <domain>
        <recommendedName>
            <fullName evidence="10">Pyrimidine operon regulatory protein</fullName>
        </recommendedName>
    </domain>
    <domain>
        <recommendedName>
            <fullName evidence="10">Uracil phosphoribosyltransferase</fullName>
            <shortName evidence="10">UPRTase</shortName>
            <ecNumber evidence="10">2.4.2.9</ecNumber>
        </recommendedName>
    </domain>
</protein>
<dbReference type="GO" id="GO:0003723">
    <property type="term" value="F:RNA binding"/>
    <property type="evidence" value="ECO:0007669"/>
    <property type="project" value="UniProtKB-UniRule"/>
</dbReference>
<comment type="function">
    <text evidence="8 10">Also displays a weak uracil phosphoribosyltransferase activity which is not physiologically significant.</text>
</comment>
<name>A0A2A6E4P5_9BACL</name>
<keyword evidence="3 10" id="KW-0328">Glycosyltransferase</keyword>
<keyword evidence="2 10" id="KW-0806">Transcription termination</keyword>
<dbReference type="SUPFAM" id="SSF53271">
    <property type="entry name" value="PRTase-like"/>
    <property type="match status" value="1"/>
</dbReference>
<evidence type="ECO:0000256" key="1">
    <source>
        <dbReference type="ARBA" id="ARBA00005565"/>
    </source>
</evidence>
<evidence type="ECO:0000259" key="11">
    <source>
        <dbReference type="Pfam" id="PF00156"/>
    </source>
</evidence>
<evidence type="ECO:0000256" key="10">
    <source>
        <dbReference type="HAMAP-Rule" id="MF_01219"/>
    </source>
</evidence>
<keyword evidence="10" id="KW-0694">RNA-binding</keyword>
<dbReference type="Gene3D" id="3.40.50.2020">
    <property type="match status" value="1"/>
</dbReference>
<evidence type="ECO:0000256" key="4">
    <source>
        <dbReference type="ARBA" id="ARBA00022679"/>
    </source>
</evidence>
<dbReference type="FunFam" id="3.40.50.2020:FF:000020">
    <property type="entry name" value="Bifunctional protein PyrR"/>
    <property type="match status" value="1"/>
</dbReference>
<evidence type="ECO:0000313" key="12">
    <source>
        <dbReference type="EMBL" id="PDO11806.1"/>
    </source>
</evidence>
<evidence type="ECO:0000256" key="8">
    <source>
        <dbReference type="ARBA" id="ARBA00056018"/>
    </source>
</evidence>
<keyword evidence="5 10" id="KW-0805">Transcription regulation</keyword>
<dbReference type="InterPro" id="IPR000836">
    <property type="entry name" value="PRTase_dom"/>
</dbReference>
<evidence type="ECO:0000256" key="7">
    <source>
        <dbReference type="ARBA" id="ARBA00053556"/>
    </source>
</evidence>
<dbReference type="PANTHER" id="PTHR11608:SF0">
    <property type="entry name" value="BIFUNCTIONAL PROTEIN PYRR"/>
    <property type="match status" value="1"/>
</dbReference>
<evidence type="ECO:0000313" key="13">
    <source>
        <dbReference type="Proteomes" id="UP000243688"/>
    </source>
</evidence>
<dbReference type="HAMAP" id="MF_01219">
    <property type="entry name" value="PyrR"/>
    <property type="match status" value="1"/>
</dbReference>
<dbReference type="Proteomes" id="UP000243688">
    <property type="component" value="Unassembled WGS sequence"/>
</dbReference>
<dbReference type="NCBIfam" id="NF003549">
    <property type="entry name" value="PRK05205.1-5"/>
    <property type="match status" value="1"/>
</dbReference>
<dbReference type="InterPro" id="IPR029057">
    <property type="entry name" value="PRTase-like"/>
</dbReference>
<dbReference type="GO" id="GO:0004845">
    <property type="term" value="F:uracil phosphoribosyltransferase activity"/>
    <property type="evidence" value="ECO:0007669"/>
    <property type="project" value="UniProtKB-UniRule"/>
</dbReference>
<feature type="domain" description="Phosphoribosyltransferase" evidence="11">
    <location>
        <begin position="18"/>
        <end position="164"/>
    </location>
</feature>
<comment type="catalytic activity">
    <reaction evidence="10">
        <text>UMP + diphosphate = 5-phospho-alpha-D-ribose 1-diphosphate + uracil</text>
        <dbReference type="Rhea" id="RHEA:13017"/>
        <dbReference type="ChEBI" id="CHEBI:17568"/>
        <dbReference type="ChEBI" id="CHEBI:33019"/>
        <dbReference type="ChEBI" id="CHEBI:57865"/>
        <dbReference type="ChEBI" id="CHEBI:58017"/>
        <dbReference type="EC" id="2.4.2.9"/>
    </reaction>
</comment>
<dbReference type="EMBL" id="MOXJ01000001">
    <property type="protein sequence ID" value="PDO11806.1"/>
    <property type="molecule type" value="Genomic_DNA"/>
</dbReference>